<dbReference type="AlphaFoldDB" id="A0A0H3C7M2"/>
<keyword evidence="1" id="KW-0472">Membrane</keyword>
<dbReference type="EMBL" id="CP001340">
    <property type="protein sequence ID" value="ACL94691.1"/>
    <property type="molecule type" value="Genomic_DNA"/>
</dbReference>
<dbReference type="Pfam" id="PF06835">
    <property type="entry name" value="LptC"/>
    <property type="match status" value="1"/>
</dbReference>
<evidence type="ECO:0000256" key="1">
    <source>
        <dbReference type="SAM" id="Phobius"/>
    </source>
</evidence>
<dbReference type="GeneID" id="7333619"/>
<dbReference type="PATRIC" id="fig|565050.3.peg.1208"/>
<gene>
    <name evidence="2" type="ordered locus">CCNA_01226</name>
</gene>
<reference evidence="2 3" key="1">
    <citation type="journal article" date="2010" name="J. Bacteriol.">
        <title>The genetic basis of laboratory adaptation in Caulobacter crescentus.</title>
        <authorList>
            <person name="Marks M.E."/>
            <person name="Castro-Rojas C.M."/>
            <person name="Teiling C."/>
            <person name="Du L."/>
            <person name="Kapatral V."/>
            <person name="Walunas T.L."/>
            <person name="Crosson S."/>
        </authorList>
    </citation>
    <scope>NUCLEOTIDE SEQUENCE [LARGE SCALE GENOMIC DNA]</scope>
    <source>
        <strain evidence="3">NA1000 / CB15N</strain>
    </source>
</reference>
<proteinExistence type="predicted"/>
<dbReference type="InterPro" id="IPR010664">
    <property type="entry name" value="LipoPS_assembly_LptC-rel"/>
</dbReference>
<protein>
    <recommendedName>
        <fullName evidence="4">LPS export ABC transporter periplasmic protein LptC</fullName>
    </recommendedName>
</protein>
<dbReference type="Gene3D" id="2.60.450.10">
    <property type="entry name" value="Lipopolysaccharide (LPS) transport protein A like domain"/>
    <property type="match status" value="1"/>
</dbReference>
<dbReference type="SMR" id="A0A0H3C7M2"/>
<sequence length="210" mass="22344">MLTQSDGAAAILPSQTAAERARNRRRKPVRRLRLGLAVFAAGVAATVIVQAAWRSLASSKLQTQAATAPLVLDKPRFTGVLKDGRPFLITAERAERDAKDQNIVRLTAPLLVRGYGEPNPSQATAKSGVYREAENTLLLTDEVKITSAEGFDFDAPRALIDLRTGAVSGDAGIAGSGPKGSTRASAYEVTDKGDRVVLKGGVRTRLEPRP</sequence>
<dbReference type="PhylomeDB" id="A0A0H3C7M2"/>
<keyword evidence="1" id="KW-1133">Transmembrane helix</keyword>
<feature type="transmembrane region" description="Helical" evidence="1">
    <location>
        <begin position="32"/>
        <end position="53"/>
    </location>
</feature>
<keyword evidence="1" id="KW-0812">Transmembrane</keyword>
<accession>A0A0H3C7M2</accession>
<keyword evidence="3" id="KW-1185">Reference proteome</keyword>
<name>A0A0H3C7M2_CAUVN</name>
<evidence type="ECO:0008006" key="4">
    <source>
        <dbReference type="Google" id="ProtNLM"/>
    </source>
</evidence>
<dbReference type="RefSeq" id="WP_010919052.1">
    <property type="nucleotide sequence ID" value="NC_011916.1"/>
</dbReference>
<dbReference type="Proteomes" id="UP000001364">
    <property type="component" value="Chromosome"/>
</dbReference>
<organism evidence="2 3">
    <name type="scientific">Caulobacter vibrioides (strain NA1000 / CB15N)</name>
    <name type="common">Caulobacter crescentus</name>
    <dbReference type="NCBI Taxonomy" id="565050"/>
    <lineage>
        <taxon>Bacteria</taxon>
        <taxon>Pseudomonadati</taxon>
        <taxon>Pseudomonadota</taxon>
        <taxon>Alphaproteobacteria</taxon>
        <taxon>Caulobacterales</taxon>
        <taxon>Caulobacteraceae</taxon>
        <taxon>Caulobacter</taxon>
    </lineage>
</organism>
<dbReference type="RefSeq" id="YP_002516599.1">
    <property type="nucleotide sequence ID" value="NC_011916.1"/>
</dbReference>
<evidence type="ECO:0000313" key="3">
    <source>
        <dbReference type="Proteomes" id="UP000001364"/>
    </source>
</evidence>
<dbReference type="KEGG" id="ccs:CCNA_01226"/>
<evidence type="ECO:0000313" key="2">
    <source>
        <dbReference type="EMBL" id="ACL94691.1"/>
    </source>
</evidence>
<dbReference type="OrthoDB" id="7202252at2"/>
<dbReference type="HOGENOM" id="CLU_080694_2_0_5"/>